<dbReference type="Gene3D" id="3.30.40.10">
    <property type="entry name" value="Zinc/RING finger domain, C3HC4 (zinc finger)"/>
    <property type="match status" value="1"/>
</dbReference>
<feature type="domain" description="RUN" evidence="9">
    <location>
        <begin position="165"/>
        <end position="300"/>
    </location>
</feature>
<dbReference type="CDD" id="cd15721">
    <property type="entry name" value="FYVE_RUFY1_like"/>
    <property type="match status" value="1"/>
</dbReference>
<feature type="compositionally biased region" description="Polar residues" evidence="7">
    <location>
        <begin position="29"/>
        <end position="40"/>
    </location>
</feature>
<dbReference type="SMART" id="SM00064">
    <property type="entry name" value="FYVE"/>
    <property type="match status" value="1"/>
</dbReference>
<evidence type="ECO:0000256" key="7">
    <source>
        <dbReference type="SAM" id="MobiDB-lite"/>
    </source>
</evidence>
<dbReference type="InterPro" id="IPR011011">
    <property type="entry name" value="Znf_FYVE_PHD"/>
</dbReference>
<dbReference type="Gene3D" id="1.20.58.900">
    <property type="match status" value="1"/>
</dbReference>
<dbReference type="Pfam" id="PF02759">
    <property type="entry name" value="RUN"/>
    <property type="match status" value="1"/>
</dbReference>
<keyword evidence="1" id="KW-0479">Metal-binding</keyword>
<dbReference type="InterPro" id="IPR037213">
    <property type="entry name" value="Run_dom_sf"/>
</dbReference>
<dbReference type="PANTHER" id="PTHR45956:SF6">
    <property type="entry name" value="RUN DOMAIN-CONTAINING PROTEIN"/>
    <property type="match status" value="1"/>
</dbReference>
<dbReference type="PROSITE" id="PS50178">
    <property type="entry name" value="ZF_FYVE"/>
    <property type="match status" value="1"/>
</dbReference>
<dbReference type="Pfam" id="PF01363">
    <property type="entry name" value="FYVE"/>
    <property type="match status" value="1"/>
</dbReference>
<gene>
    <name evidence="11" type="primary">LOC106461669</name>
</gene>
<evidence type="ECO:0000256" key="4">
    <source>
        <dbReference type="ARBA" id="ARBA00023054"/>
    </source>
</evidence>
<evidence type="ECO:0000313" key="11">
    <source>
        <dbReference type="RefSeq" id="XP_022244397.1"/>
    </source>
</evidence>
<feature type="coiled-coil region" evidence="6">
    <location>
        <begin position="650"/>
        <end position="722"/>
    </location>
</feature>
<feature type="coiled-coil region" evidence="6">
    <location>
        <begin position="573"/>
        <end position="621"/>
    </location>
</feature>
<dbReference type="InterPro" id="IPR004012">
    <property type="entry name" value="Run_dom"/>
</dbReference>
<feature type="region of interest" description="Disordered" evidence="7">
    <location>
        <begin position="1"/>
        <end position="40"/>
    </location>
</feature>
<accession>A0ABM1SL91</accession>
<reference evidence="11" key="1">
    <citation type="submission" date="2025-08" db="UniProtKB">
        <authorList>
            <consortium name="RefSeq"/>
        </authorList>
    </citation>
    <scope>IDENTIFICATION</scope>
    <source>
        <tissue evidence="11">Muscle</tissue>
    </source>
</reference>
<proteinExistence type="predicted"/>
<dbReference type="InterPro" id="IPR047335">
    <property type="entry name" value="RUFY1-3"/>
</dbReference>
<evidence type="ECO:0000313" key="10">
    <source>
        <dbReference type="Proteomes" id="UP000694941"/>
    </source>
</evidence>
<feature type="coiled-coil region" evidence="6">
    <location>
        <begin position="414"/>
        <end position="452"/>
    </location>
</feature>
<evidence type="ECO:0000256" key="5">
    <source>
        <dbReference type="PROSITE-ProRule" id="PRU00091"/>
    </source>
</evidence>
<evidence type="ECO:0000259" key="8">
    <source>
        <dbReference type="PROSITE" id="PS50178"/>
    </source>
</evidence>
<feature type="compositionally biased region" description="Basic and acidic residues" evidence="7">
    <location>
        <begin position="8"/>
        <end position="28"/>
    </location>
</feature>
<keyword evidence="2 5" id="KW-0863">Zinc-finger</keyword>
<dbReference type="PANTHER" id="PTHR45956">
    <property type="entry name" value="RUN AND FYVE DOMAIN-CONTAINING PROTEIN 2-LIKE PROTEIN"/>
    <property type="match status" value="1"/>
</dbReference>
<dbReference type="RefSeq" id="XP_022244397.1">
    <property type="nucleotide sequence ID" value="XM_022388689.1"/>
</dbReference>
<evidence type="ECO:0000256" key="2">
    <source>
        <dbReference type="ARBA" id="ARBA00022771"/>
    </source>
</evidence>
<keyword evidence="10" id="KW-1185">Reference proteome</keyword>
<feature type="domain" description="FYVE-type" evidence="8">
    <location>
        <begin position="734"/>
        <end position="792"/>
    </location>
</feature>
<dbReference type="SUPFAM" id="SSF57903">
    <property type="entry name" value="FYVE/PHD zinc finger"/>
    <property type="match status" value="1"/>
</dbReference>
<dbReference type="PROSITE" id="PS50826">
    <property type="entry name" value="RUN"/>
    <property type="match status" value="1"/>
</dbReference>
<organism evidence="10 11">
    <name type="scientific">Limulus polyphemus</name>
    <name type="common">Atlantic horseshoe crab</name>
    <dbReference type="NCBI Taxonomy" id="6850"/>
    <lineage>
        <taxon>Eukaryota</taxon>
        <taxon>Metazoa</taxon>
        <taxon>Ecdysozoa</taxon>
        <taxon>Arthropoda</taxon>
        <taxon>Chelicerata</taxon>
        <taxon>Merostomata</taxon>
        <taxon>Xiphosura</taxon>
        <taxon>Limulidae</taxon>
        <taxon>Limulus</taxon>
    </lineage>
</organism>
<evidence type="ECO:0000256" key="1">
    <source>
        <dbReference type="ARBA" id="ARBA00022723"/>
    </source>
</evidence>
<keyword evidence="3" id="KW-0862">Zinc</keyword>
<evidence type="ECO:0000256" key="6">
    <source>
        <dbReference type="SAM" id="Coils"/>
    </source>
</evidence>
<sequence>MNSSDSDVQARPDKDIEESENRTVKCQDNESISSGTEDINPLKTLTNTGSFCKPFDSDNTKIKCDEKIISCKNNTSVLSQEITRKELGINEFCGGGSHGDIIHKQVFTRDHWPVLLVSKDKHGQKKKPYRKKDPIAIERSNLVNVTKLVVKELIESSLKYGRMLDSDHVSLNHFFILLEHVMRHGLMPKKGLLGPKKELWNLLETVEKYMPEASDITSSVRELPTVKTHLGRARAWLRLALMQKRLADYFRFLTDKKEEILILYMYITIIHGVISFSNIMSQMEDIQHLQKKKNLSLEEVLKLFFASSSEEESLSEFEEETTTNKDGEEHFSLHQLPKWPRKAWPVVQNGNGKFSKMSSPDCWGTSSEESLFPVKQQGVIDFSLYLRENSHTEPLPEGANSASMTAVLDQKNYIEELNRHLNATVSNLQQKVEQLQTANTLMKEDLAIAKNQVLMLDEENSRLQCARREHFTEHNKKIVETQEDLILERETYHNNQAGLENLCSELKKKLQEESSLKQDIEQDLQTQIALKTEAEMALKLLEKGVHEKQDTIISLRRQIEDIKIINLQMYNKLQECENLVKEKTDQVSQLQKKVSEMTFSLQQLEAKANRAEQDHVLSEEARRKLGQQLAEKDQKRSILESDLKIEREWRASLQASVAELQEQLTTLQNDLDTCQQKSSEYEKLEKDFHCLRNTCQEYETALEEMGVQLSDSKLQLEDLKESHYTLKEAVWTSDKEATTCRQCSKPFSVARRKHHCRSCGDIFCRNCSDNTMPLPSSSKPVRVCDGCHTLLLQRYSAT</sequence>
<dbReference type="GeneID" id="106461669"/>
<dbReference type="CDD" id="cd17681">
    <property type="entry name" value="RUN_RUFY1_like"/>
    <property type="match status" value="1"/>
</dbReference>
<dbReference type="Proteomes" id="UP000694941">
    <property type="component" value="Unplaced"/>
</dbReference>
<dbReference type="InterPro" id="IPR013083">
    <property type="entry name" value="Znf_RING/FYVE/PHD"/>
</dbReference>
<dbReference type="InterPro" id="IPR000306">
    <property type="entry name" value="Znf_FYVE"/>
</dbReference>
<evidence type="ECO:0000259" key="9">
    <source>
        <dbReference type="PROSITE" id="PS50826"/>
    </source>
</evidence>
<evidence type="ECO:0000256" key="3">
    <source>
        <dbReference type="ARBA" id="ARBA00022833"/>
    </source>
</evidence>
<dbReference type="InterPro" id="IPR017455">
    <property type="entry name" value="Znf_FYVE-rel"/>
</dbReference>
<dbReference type="SUPFAM" id="SSF140741">
    <property type="entry name" value="RUN domain-like"/>
    <property type="match status" value="1"/>
</dbReference>
<protein>
    <submittedName>
        <fullName evidence="11">RUN and FYVE domain-containing protein 2-like</fullName>
    </submittedName>
</protein>
<keyword evidence="4 6" id="KW-0175">Coiled coil</keyword>
<name>A0ABM1SL91_LIMPO</name>